<reference evidence="2 3" key="1">
    <citation type="submission" date="2018-03" db="EMBL/GenBank/DDBJ databases">
        <title>Genomic Encyclopedia of Archaeal and Bacterial Type Strains, Phase II (KMG-II): from individual species to whole genera.</title>
        <authorList>
            <person name="Goeker M."/>
        </authorList>
    </citation>
    <scope>NUCLEOTIDE SEQUENCE [LARGE SCALE GENOMIC DNA]</scope>
    <source>
        <strain evidence="2 3">DSM 45601</strain>
    </source>
</reference>
<evidence type="ECO:0000313" key="2">
    <source>
        <dbReference type="EMBL" id="PRX99448.1"/>
    </source>
</evidence>
<gene>
    <name evidence="2" type="ORF">CLV72_10344</name>
</gene>
<dbReference type="AlphaFoldDB" id="A0A2T0Q6K6"/>
<name>A0A2T0Q6K6_9ACTN</name>
<accession>A0A2T0Q6K6</accession>
<keyword evidence="3" id="KW-1185">Reference proteome</keyword>
<evidence type="ECO:0000313" key="3">
    <source>
        <dbReference type="Proteomes" id="UP000237846"/>
    </source>
</evidence>
<evidence type="ECO:0008006" key="4">
    <source>
        <dbReference type="Google" id="ProtNLM"/>
    </source>
</evidence>
<dbReference type="Proteomes" id="UP000237846">
    <property type="component" value="Unassembled WGS sequence"/>
</dbReference>
<organism evidence="2 3">
    <name type="scientific">Allonocardiopsis opalescens</name>
    <dbReference type="NCBI Taxonomy" id="1144618"/>
    <lineage>
        <taxon>Bacteria</taxon>
        <taxon>Bacillati</taxon>
        <taxon>Actinomycetota</taxon>
        <taxon>Actinomycetes</taxon>
        <taxon>Streptosporangiales</taxon>
        <taxon>Allonocardiopsis</taxon>
    </lineage>
</organism>
<feature type="region of interest" description="Disordered" evidence="1">
    <location>
        <begin position="67"/>
        <end position="102"/>
    </location>
</feature>
<comment type="caution">
    <text evidence="2">The sequence shown here is derived from an EMBL/GenBank/DDBJ whole genome shotgun (WGS) entry which is preliminary data.</text>
</comment>
<feature type="compositionally biased region" description="Low complexity" evidence="1">
    <location>
        <begin position="76"/>
        <end position="88"/>
    </location>
</feature>
<protein>
    <recommendedName>
        <fullName evidence="4">TetR family transcriptional regulator</fullName>
    </recommendedName>
</protein>
<sequence>MNGIARRAGTGKHLAYRRWKNRPELFPAAPRHFAAAVGVPDTGEPREDLVALLERIRQVFDLLPRGLIAPGPPPGARACRPGRPAAVRRPPPRGARPAPCAP</sequence>
<proteinExistence type="predicted"/>
<evidence type="ECO:0000256" key="1">
    <source>
        <dbReference type="SAM" id="MobiDB-lite"/>
    </source>
</evidence>
<dbReference type="EMBL" id="PVZC01000003">
    <property type="protein sequence ID" value="PRX99448.1"/>
    <property type="molecule type" value="Genomic_DNA"/>
</dbReference>
<dbReference type="Gene3D" id="1.10.357.10">
    <property type="entry name" value="Tetracycline Repressor, domain 2"/>
    <property type="match status" value="1"/>
</dbReference>